<evidence type="ECO:0000256" key="3">
    <source>
        <dbReference type="ARBA" id="ARBA00022839"/>
    </source>
</evidence>
<evidence type="ECO:0000256" key="2">
    <source>
        <dbReference type="ARBA" id="ARBA00022801"/>
    </source>
</evidence>
<dbReference type="SMART" id="SM00479">
    <property type="entry name" value="EXOIII"/>
    <property type="match status" value="1"/>
</dbReference>
<evidence type="ECO:0000313" key="6">
    <source>
        <dbReference type="Proteomes" id="UP000296352"/>
    </source>
</evidence>
<keyword evidence="5" id="KW-0548">Nucleotidyltransferase</keyword>
<evidence type="ECO:0000259" key="4">
    <source>
        <dbReference type="SMART" id="SM00479"/>
    </source>
</evidence>
<keyword evidence="6" id="KW-1185">Reference proteome</keyword>
<keyword evidence="5" id="KW-0808">Transferase</keyword>
<accession>A0A4P7QF42</accession>
<dbReference type="GO" id="GO:0005829">
    <property type="term" value="C:cytosol"/>
    <property type="evidence" value="ECO:0007669"/>
    <property type="project" value="TreeGrafter"/>
</dbReference>
<dbReference type="CDD" id="cd06127">
    <property type="entry name" value="DEDDh"/>
    <property type="match status" value="1"/>
</dbReference>
<evidence type="ECO:0000256" key="1">
    <source>
        <dbReference type="ARBA" id="ARBA00022722"/>
    </source>
</evidence>
<dbReference type="SUPFAM" id="SSF53098">
    <property type="entry name" value="Ribonuclease H-like"/>
    <property type="match status" value="1"/>
</dbReference>
<dbReference type="InterPro" id="IPR036397">
    <property type="entry name" value="RNaseH_sf"/>
</dbReference>
<dbReference type="RefSeq" id="WP_136141066.1">
    <property type="nucleotide sequence ID" value="NZ_CP039247.1"/>
</dbReference>
<dbReference type="PANTHER" id="PTHR30231">
    <property type="entry name" value="DNA POLYMERASE III SUBUNIT EPSILON"/>
    <property type="match status" value="1"/>
</dbReference>
<keyword evidence="2" id="KW-0378">Hydrolase</keyword>
<dbReference type="KEGG" id="cee:CENDO_05110"/>
<dbReference type="Gene3D" id="3.30.420.10">
    <property type="entry name" value="Ribonuclease H-like superfamily/Ribonuclease H"/>
    <property type="match status" value="1"/>
</dbReference>
<gene>
    <name evidence="5" type="primary">polC2</name>
    <name evidence="5" type="ORF">CENDO_05110</name>
</gene>
<dbReference type="OrthoDB" id="190275at2"/>
<reference evidence="5 6" key="1">
    <citation type="submission" date="2019-04" db="EMBL/GenBank/DDBJ databases">
        <title>Corynebacterium endometrii sp. nov., isolated from the uterus of a cow with endometritis.</title>
        <authorList>
            <person name="Ballas P."/>
            <person name="Ruckert C."/>
            <person name="Wagener K."/>
            <person name="Drillich M."/>
            <person name="Kaempfer P."/>
            <person name="Busse H.-J."/>
            <person name="Ehling-Schulz M."/>
        </authorList>
    </citation>
    <scope>NUCLEOTIDE SEQUENCE [LARGE SCALE GENOMIC DNA]</scope>
    <source>
        <strain evidence="5 6">LMM-1653</strain>
    </source>
</reference>
<name>A0A4P7QF42_9CORY</name>
<proteinExistence type="predicted"/>
<dbReference type="GO" id="GO:0003676">
    <property type="term" value="F:nucleic acid binding"/>
    <property type="evidence" value="ECO:0007669"/>
    <property type="project" value="InterPro"/>
</dbReference>
<feature type="domain" description="Exonuclease" evidence="4">
    <location>
        <begin position="27"/>
        <end position="199"/>
    </location>
</feature>
<dbReference type="GO" id="GO:0003887">
    <property type="term" value="F:DNA-directed DNA polymerase activity"/>
    <property type="evidence" value="ECO:0007669"/>
    <property type="project" value="UniProtKB-EC"/>
</dbReference>
<dbReference type="Proteomes" id="UP000296352">
    <property type="component" value="Chromosome"/>
</dbReference>
<dbReference type="GO" id="GO:0008408">
    <property type="term" value="F:3'-5' exonuclease activity"/>
    <property type="evidence" value="ECO:0007669"/>
    <property type="project" value="TreeGrafter"/>
</dbReference>
<dbReference type="EMBL" id="CP039247">
    <property type="protein sequence ID" value="QCB28311.1"/>
    <property type="molecule type" value="Genomic_DNA"/>
</dbReference>
<dbReference type="InterPro" id="IPR012337">
    <property type="entry name" value="RNaseH-like_sf"/>
</dbReference>
<dbReference type="EC" id="2.7.7.7" evidence="5"/>
<dbReference type="PANTHER" id="PTHR30231:SF4">
    <property type="entry name" value="PROTEIN NEN2"/>
    <property type="match status" value="1"/>
</dbReference>
<organism evidence="5 6">
    <name type="scientific">Corynebacterium endometrii</name>
    <dbReference type="NCBI Taxonomy" id="2488819"/>
    <lineage>
        <taxon>Bacteria</taxon>
        <taxon>Bacillati</taxon>
        <taxon>Actinomycetota</taxon>
        <taxon>Actinomycetes</taxon>
        <taxon>Mycobacteriales</taxon>
        <taxon>Corynebacteriaceae</taxon>
        <taxon>Corynebacterium</taxon>
    </lineage>
</organism>
<protein>
    <submittedName>
        <fullName evidence="5">DNA polymerase III PolC-type</fullName>
        <ecNumber evidence="5">2.7.7.7</ecNumber>
    </submittedName>
</protein>
<dbReference type="Pfam" id="PF00929">
    <property type="entry name" value="RNase_T"/>
    <property type="match status" value="1"/>
</dbReference>
<dbReference type="InterPro" id="IPR013520">
    <property type="entry name" value="Ribonucl_H"/>
</dbReference>
<dbReference type="AlphaFoldDB" id="A0A4P7QF42"/>
<sequence>MGLFELFSRPALDLSAPPKNLPVERCEFLAVDFETTGVDPTKHEIVSMGWVPVSGASIDLSQANYHLIKGVDVGESATIHLITNEDLEGGIGLEQGLDLLLQALKGRVLLAHFAGLEVGFLNAACKRLKGSKAKVTAVDTFAIERRHMERMGTYPRGEDLRLARVRERYGLPAYGNHNAFSDALACAELFLAQQAHNPAGKLGELARLTQV</sequence>
<keyword evidence="1" id="KW-0540">Nuclease</keyword>
<keyword evidence="3" id="KW-0269">Exonuclease</keyword>
<evidence type="ECO:0000313" key="5">
    <source>
        <dbReference type="EMBL" id="QCB28311.1"/>
    </source>
</evidence>